<sequence length="351" mass="39109">MSVDNRTPFPSLAFRQYNLAGDLLGVVVARGTFKLTNGGPLQLAEEQYPLVMSDVYDGDPHQAPQMAPTDLTPFKPGTDVTFIGAAFAPADEPAQSWICGIRVGPVSKRLRVHGPRHWRARTRKTWKGLIDRSQEDALDGWDLTEAEPVTHVPIDWRLAFGGRLDGGTEKNPIGIGLVDQSLYREKPEWPAPQIEAEAHPILDVSDRPSPAGFGPLSPFWGDRAIHAGTYDEAWLNQRHPLLPTDFDFRFWQAAHPDLVAEPWLTGNEEFALENLLPRYPLLEGTLPAVRLEIEIDRGRGLARGPMVLDGVHFDMRPGIGRVFLTWRCGFPWPERTGIPKIAFAQSEPEPA</sequence>
<dbReference type="RefSeq" id="WP_183926621.1">
    <property type="nucleotide sequence ID" value="NZ_JACIGM010000006.1"/>
</dbReference>
<dbReference type="InterPro" id="IPR018683">
    <property type="entry name" value="DUF2169"/>
</dbReference>
<dbReference type="Pfam" id="PF09937">
    <property type="entry name" value="DUF2169"/>
    <property type="match status" value="1"/>
</dbReference>
<evidence type="ECO:0000313" key="2">
    <source>
        <dbReference type="EMBL" id="MBB4275602.1"/>
    </source>
</evidence>
<name>A0A7W6WEN1_9HYPH</name>
<dbReference type="EMBL" id="JACIGM010000006">
    <property type="protein sequence ID" value="MBB4275602.1"/>
    <property type="molecule type" value="Genomic_DNA"/>
</dbReference>
<proteinExistence type="predicted"/>
<gene>
    <name evidence="2" type="ORF">GGE12_003391</name>
</gene>
<dbReference type="Proteomes" id="UP000533641">
    <property type="component" value="Unassembled WGS sequence"/>
</dbReference>
<evidence type="ECO:0000259" key="1">
    <source>
        <dbReference type="Pfam" id="PF09937"/>
    </source>
</evidence>
<comment type="caution">
    <text evidence="2">The sequence shown here is derived from an EMBL/GenBank/DDBJ whole genome shotgun (WGS) entry which is preliminary data.</text>
</comment>
<organism evidence="2 3">
    <name type="scientific">Rhizobium mongolense</name>
    <dbReference type="NCBI Taxonomy" id="57676"/>
    <lineage>
        <taxon>Bacteria</taxon>
        <taxon>Pseudomonadati</taxon>
        <taxon>Pseudomonadota</taxon>
        <taxon>Alphaproteobacteria</taxon>
        <taxon>Hyphomicrobiales</taxon>
        <taxon>Rhizobiaceae</taxon>
        <taxon>Rhizobium/Agrobacterium group</taxon>
        <taxon>Rhizobium</taxon>
    </lineage>
</organism>
<evidence type="ECO:0000313" key="3">
    <source>
        <dbReference type="Proteomes" id="UP000533641"/>
    </source>
</evidence>
<reference evidence="2 3" key="1">
    <citation type="submission" date="2020-08" db="EMBL/GenBank/DDBJ databases">
        <title>Genomic Encyclopedia of Type Strains, Phase IV (KMG-V): Genome sequencing to study the core and pangenomes of soil and plant-associated prokaryotes.</title>
        <authorList>
            <person name="Whitman W."/>
        </authorList>
    </citation>
    <scope>NUCLEOTIDE SEQUENCE [LARGE SCALE GENOMIC DNA]</scope>
    <source>
        <strain evidence="2 3">SEMIA 402</strain>
    </source>
</reference>
<dbReference type="AlphaFoldDB" id="A0A7W6WEN1"/>
<protein>
    <recommendedName>
        <fullName evidence="1">DUF2169 domain-containing protein</fullName>
    </recommendedName>
</protein>
<feature type="domain" description="DUF2169" evidence="1">
    <location>
        <begin position="25"/>
        <end position="327"/>
    </location>
</feature>
<accession>A0A7W6WEN1</accession>